<gene>
    <name evidence="1" type="ORF">MRB53_027084</name>
</gene>
<protein>
    <submittedName>
        <fullName evidence="1">Uncharacterized protein</fullName>
    </submittedName>
</protein>
<comment type="caution">
    <text evidence="1">The sequence shown here is derived from an EMBL/GenBank/DDBJ whole genome shotgun (WGS) entry which is preliminary data.</text>
</comment>
<dbReference type="Proteomes" id="UP001234297">
    <property type="component" value="Chromosome 8"/>
</dbReference>
<name>A0ACC2LKR0_PERAE</name>
<keyword evidence="2" id="KW-1185">Reference proteome</keyword>
<proteinExistence type="predicted"/>
<accession>A0ACC2LKR0</accession>
<evidence type="ECO:0000313" key="1">
    <source>
        <dbReference type="EMBL" id="KAJ8633748.1"/>
    </source>
</evidence>
<sequence>MDPLPVLRAFHEIERRVFLRLLNLGSDPYVAKKIIAFWLWMECICHSQLVLRIRELSNKDLRVVSREAEGALACVENSAERPPLGNGLSITSELLNLPVVMRFFHVHQETAKREISFFLDGVCSVVFEDIIEKRATRNAAGRPFNEGSSSSASSGEQRPNPLASQLGQGKDQRPMWSSWGSWDPMKFQLLGEEERFELFAAAAFEEGAGETKVFSGK</sequence>
<organism evidence="1 2">
    <name type="scientific">Persea americana</name>
    <name type="common">Avocado</name>
    <dbReference type="NCBI Taxonomy" id="3435"/>
    <lineage>
        <taxon>Eukaryota</taxon>
        <taxon>Viridiplantae</taxon>
        <taxon>Streptophyta</taxon>
        <taxon>Embryophyta</taxon>
        <taxon>Tracheophyta</taxon>
        <taxon>Spermatophyta</taxon>
        <taxon>Magnoliopsida</taxon>
        <taxon>Magnoliidae</taxon>
        <taxon>Laurales</taxon>
        <taxon>Lauraceae</taxon>
        <taxon>Persea</taxon>
    </lineage>
</organism>
<evidence type="ECO:0000313" key="2">
    <source>
        <dbReference type="Proteomes" id="UP001234297"/>
    </source>
</evidence>
<dbReference type="EMBL" id="CM056816">
    <property type="protein sequence ID" value="KAJ8633748.1"/>
    <property type="molecule type" value="Genomic_DNA"/>
</dbReference>
<reference evidence="1 2" key="1">
    <citation type="journal article" date="2022" name="Hortic Res">
        <title>A haplotype resolved chromosomal level avocado genome allows analysis of novel avocado genes.</title>
        <authorList>
            <person name="Nath O."/>
            <person name="Fletcher S.J."/>
            <person name="Hayward A."/>
            <person name="Shaw L.M."/>
            <person name="Masouleh A.K."/>
            <person name="Furtado A."/>
            <person name="Henry R.J."/>
            <person name="Mitter N."/>
        </authorList>
    </citation>
    <scope>NUCLEOTIDE SEQUENCE [LARGE SCALE GENOMIC DNA]</scope>
    <source>
        <strain evidence="2">cv. Hass</strain>
    </source>
</reference>